<evidence type="ECO:0000313" key="7">
    <source>
        <dbReference type="EMBL" id="NIK88172.1"/>
    </source>
</evidence>
<dbReference type="GO" id="GO:0009253">
    <property type="term" value="P:peptidoglycan catabolic process"/>
    <property type="evidence" value="ECO:0007669"/>
    <property type="project" value="TreeGrafter"/>
</dbReference>
<dbReference type="InterPro" id="IPR036908">
    <property type="entry name" value="RlpA-like_sf"/>
</dbReference>
<accession>A0A846MYR8</accession>
<dbReference type="GO" id="GO:0008933">
    <property type="term" value="F:peptidoglycan lytic transglycosylase activity"/>
    <property type="evidence" value="ECO:0007669"/>
    <property type="project" value="TreeGrafter"/>
</dbReference>
<evidence type="ECO:0000259" key="6">
    <source>
        <dbReference type="SMART" id="SM00925"/>
    </source>
</evidence>
<dbReference type="Pfam" id="PF03562">
    <property type="entry name" value="MltA"/>
    <property type="match status" value="1"/>
</dbReference>
<evidence type="ECO:0000256" key="1">
    <source>
        <dbReference type="ARBA" id="ARBA00001420"/>
    </source>
</evidence>
<evidence type="ECO:0000256" key="3">
    <source>
        <dbReference type="ARBA" id="ARBA00023239"/>
    </source>
</evidence>
<dbReference type="EMBL" id="JAASRM010000001">
    <property type="protein sequence ID" value="NIK88172.1"/>
    <property type="molecule type" value="Genomic_DNA"/>
</dbReference>
<dbReference type="PANTHER" id="PTHR30124:SF0">
    <property type="entry name" value="MEMBRANE-BOUND LYTIC MUREIN TRANSGLYCOSYLASE A"/>
    <property type="match status" value="1"/>
</dbReference>
<dbReference type="SUPFAM" id="SSF50685">
    <property type="entry name" value="Barwin-like endoglucanases"/>
    <property type="match status" value="1"/>
</dbReference>
<dbReference type="PIRSF" id="PIRSF019422">
    <property type="entry name" value="MltA"/>
    <property type="match status" value="1"/>
</dbReference>
<evidence type="ECO:0000256" key="4">
    <source>
        <dbReference type="ARBA" id="ARBA00023316"/>
    </source>
</evidence>
<dbReference type="RefSeq" id="WP_167082365.1">
    <property type="nucleotide sequence ID" value="NZ_BAAADC010000001.1"/>
</dbReference>
<dbReference type="Gene3D" id="2.40.240.50">
    <property type="entry name" value="Barwin-like endoglucanases"/>
    <property type="match status" value="1"/>
</dbReference>
<protein>
    <recommendedName>
        <fullName evidence="2">peptidoglycan lytic exotransglycosylase</fullName>
        <ecNumber evidence="2">4.2.2.n1</ecNumber>
    </recommendedName>
    <alternativeName>
        <fullName evidence="5">Murein hydrolase A</fullName>
    </alternativeName>
</protein>
<keyword evidence="8" id="KW-1185">Reference proteome</keyword>
<dbReference type="CDD" id="cd14485">
    <property type="entry name" value="mltA_like_LT_A"/>
    <property type="match status" value="1"/>
</dbReference>
<dbReference type="GO" id="GO:0009254">
    <property type="term" value="P:peptidoglycan turnover"/>
    <property type="evidence" value="ECO:0007669"/>
    <property type="project" value="InterPro"/>
</dbReference>
<proteinExistence type="predicted"/>
<dbReference type="EC" id="4.2.2.n1" evidence="2"/>
<dbReference type="Pfam" id="PF06725">
    <property type="entry name" value="3D"/>
    <property type="match status" value="1"/>
</dbReference>
<dbReference type="InterPro" id="IPR005300">
    <property type="entry name" value="MltA_B"/>
</dbReference>
<evidence type="ECO:0000313" key="8">
    <source>
        <dbReference type="Proteomes" id="UP000570514"/>
    </source>
</evidence>
<dbReference type="InterPro" id="IPR026044">
    <property type="entry name" value="MltA"/>
</dbReference>
<dbReference type="GO" id="GO:0071555">
    <property type="term" value="P:cell wall organization"/>
    <property type="evidence" value="ECO:0007669"/>
    <property type="project" value="UniProtKB-KW"/>
</dbReference>
<name>A0A846MYR8_9PROT</name>
<organism evidence="7 8">
    <name type="scientific">Rhizomicrobium palustre</name>
    <dbReference type="NCBI Taxonomy" id="189966"/>
    <lineage>
        <taxon>Bacteria</taxon>
        <taxon>Pseudomonadati</taxon>
        <taxon>Pseudomonadota</taxon>
        <taxon>Alphaproteobacteria</taxon>
        <taxon>Micropepsales</taxon>
        <taxon>Micropepsaceae</taxon>
        <taxon>Rhizomicrobium</taxon>
    </lineage>
</organism>
<dbReference type="CDD" id="cd14668">
    <property type="entry name" value="mlta_B"/>
    <property type="match status" value="1"/>
</dbReference>
<dbReference type="Gene3D" id="2.40.40.10">
    <property type="entry name" value="RlpA-like domain"/>
    <property type="match status" value="1"/>
</dbReference>
<dbReference type="GO" id="GO:0004553">
    <property type="term" value="F:hydrolase activity, hydrolyzing O-glycosyl compounds"/>
    <property type="evidence" value="ECO:0007669"/>
    <property type="project" value="InterPro"/>
</dbReference>
<reference evidence="7 8" key="1">
    <citation type="submission" date="2020-03" db="EMBL/GenBank/DDBJ databases">
        <title>Genomic Encyclopedia of Type Strains, Phase IV (KMG-IV): sequencing the most valuable type-strain genomes for metagenomic binning, comparative biology and taxonomic classification.</title>
        <authorList>
            <person name="Goeker M."/>
        </authorList>
    </citation>
    <scope>NUCLEOTIDE SEQUENCE [LARGE SCALE GENOMIC DNA]</scope>
    <source>
        <strain evidence="7 8">DSM 19867</strain>
    </source>
</reference>
<dbReference type="InterPro" id="IPR010611">
    <property type="entry name" value="3D_dom"/>
</dbReference>
<keyword evidence="4" id="KW-0961">Cell wall biogenesis/degradation</keyword>
<comment type="catalytic activity">
    <reaction evidence="1">
        <text>Exolytic cleavage of the (1-&gt;4)-beta-glycosidic linkage between N-acetylmuramic acid (MurNAc) and N-acetylglucosamine (GlcNAc) residues in peptidoglycan, from either the reducing or the non-reducing ends of the peptidoglycan chains, with concomitant formation of a 1,6-anhydrobond in the MurNAc residue.</text>
        <dbReference type="EC" id="4.2.2.n1"/>
    </reaction>
</comment>
<dbReference type="Proteomes" id="UP000570514">
    <property type="component" value="Unassembled WGS sequence"/>
</dbReference>
<comment type="caution">
    <text evidence="7">The sequence shown here is derived from an EMBL/GenBank/DDBJ whole genome shotgun (WGS) entry which is preliminary data.</text>
</comment>
<evidence type="ECO:0000256" key="2">
    <source>
        <dbReference type="ARBA" id="ARBA00012587"/>
    </source>
</evidence>
<dbReference type="AlphaFoldDB" id="A0A846MYR8"/>
<keyword evidence="3" id="KW-0456">Lyase</keyword>
<gene>
    <name evidence="7" type="ORF">FHS83_001490</name>
</gene>
<dbReference type="GO" id="GO:0019867">
    <property type="term" value="C:outer membrane"/>
    <property type="evidence" value="ECO:0007669"/>
    <property type="project" value="InterPro"/>
</dbReference>
<feature type="domain" description="Lytic transglycosylase MltA" evidence="6">
    <location>
        <begin position="129"/>
        <end position="283"/>
    </location>
</feature>
<sequence length="387" mass="41327">MRRKSLLALGAVALLAAAGAGLWWWLNPAPGPLKLKPVTFAELPGWAAGHPADALTAFQRSCAVFAKKQDNDAVGTYAGRIADWREACATASNTKPEAARKFFESAFAPVQILAGRVEQGRFTGYYEPEIFGSRSKHGDYQTPVYGTPKGLVSVDLSLFRPSLKGEKIAGHVENGKLLPFPARAEIVSKGIDAPVLFYASDKIALFFLHIQGSGRVIFDDGTQARVAYAAQNGQPYTAIGKTLIARGVPREGMSLQVIRAWLKAHPQEADAVMNTDASYIFFELQPVGDASLGAKGAQGVPLTPLASLAVDNRIHGLGTPLYVAGDFPLGRLFIAQDIGGAIRGPIRGDVYFGYGVKAENNAGTQNQMGRYYALLPKAVAARLGAKQ</sequence>
<evidence type="ECO:0000256" key="5">
    <source>
        <dbReference type="ARBA" id="ARBA00030918"/>
    </source>
</evidence>
<dbReference type="SMART" id="SM00925">
    <property type="entry name" value="MltA"/>
    <property type="match status" value="1"/>
</dbReference>
<dbReference type="PANTHER" id="PTHR30124">
    <property type="entry name" value="MEMBRANE-BOUND LYTIC MUREIN TRANSGLYCOSYLASE A"/>
    <property type="match status" value="1"/>
</dbReference>